<dbReference type="SUPFAM" id="SSF47406">
    <property type="entry name" value="SinR repressor dimerisation domain-like"/>
    <property type="match status" value="1"/>
</dbReference>
<reference evidence="2 3" key="1">
    <citation type="submission" date="2018-08" db="EMBL/GenBank/DDBJ databases">
        <title>Genomic Encyclopedia of Type Strains, Phase III (KMG-III): the genomes of soil and plant-associated and newly described type strains.</title>
        <authorList>
            <person name="Whitman W."/>
        </authorList>
    </citation>
    <scope>NUCLEOTIDE SEQUENCE [LARGE SCALE GENOMIC DNA]</scope>
    <source>
        <strain evidence="2 3">CGMCC 1.10966</strain>
    </source>
</reference>
<dbReference type="InterPro" id="IPR010981">
    <property type="entry name" value="SinR/SinI_dimer_dom"/>
</dbReference>
<dbReference type="Pfam" id="PF08671">
    <property type="entry name" value="SinI"/>
    <property type="match status" value="1"/>
</dbReference>
<gene>
    <name evidence="2" type="ORF">A8990_10653</name>
</gene>
<evidence type="ECO:0000313" key="2">
    <source>
        <dbReference type="EMBL" id="REE90550.1"/>
    </source>
</evidence>
<comment type="caution">
    <text evidence="2">The sequence shown here is derived from an EMBL/GenBank/DDBJ whole genome shotgun (WGS) entry which is preliminary data.</text>
</comment>
<dbReference type="OrthoDB" id="2473599at2"/>
<dbReference type="PROSITE" id="PS51500">
    <property type="entry name" value="SIN"/>
    <property type="match status" value="1"/>
</dbReference>
<accession>A0A3D9SB89</accession>
<dbReference type="GO" id="GO:0046983">
    <property type="term" value="F:protein dimerization activity"/>
    <property type="evidence" value="ECO:0007669"/>
    <property type="project" value="InterPro"/>
</dbReference>
<feature type="domain" description="Sin" evidence="1">
    <location>
        <begin position="1"/>
        <end position="39"/>
    </location>
</feature>
<name>A0A3D9SB89_9BACL</name>
<dbReference type="RefSeq" id="WP_116188293.1">
    <property type="nucleotide sequence ID" value="NZ_QTTN01000006.1"/>
</dbReference>
<keyword evidence="3" id="KW-1185">Reference proteome</keyword>
<dbReference type="Proteomes" id="UP000256304">
    <property type="component" value="Unassembled WGS sequence"/>
</dbReference>
<proteinExistence type="predicted"/>
<dbReference type="AlphaFoldDB" id="A0A3D9SB89"/>
<dbReference type="GO" id="GO:0006355">
    <property type="term" value="P:regulation of DNA-templated transcription"/>
    <property type="evidence" value="ECO:0007669"/>
    <property type="project" value="InterPro"/>
</dbReference>
<sequence length="45" mass="5169">MITSVKEEAAEYDWISLLLLAKEIGVTAEEIRAFIKEFQLQKKAN</sequence>
<evidence type="ECO:0000259" key="1">
    <source>
        <dbReference type="PROSITE" id="PS51500"/>
    </source>
</evidence>
<evidence type="ECO:0000313" key="3">
    <source>
        <dbReference type="Proteomes" id="UP000256304"/>
    </source>
</evidence>
<protein>
    <submittedName>
        <fullName evidence="2">Anti-repressor SinI</fullName>
    </submittedName>
</protein>
<dbReference type="EMBL" id="QTTN01000006">
    <property type="protein sequence ID" value="REE90550.1"/>
    <property type="molecule type" value="Genomic_DNA"/>
</dbReference>
<organism evidence="2 3">
    <name type="scientific">Paenibacillus taihuensis</name>
    <dbReference type="NCBI Taxonomy" id="1156355"/>
    <lineage>
        <taxon>Bacteria</taxon>
        <taxon>Bacillati</taxon>
        <taxon>Bacillota</taxon>
        <taxon>Bacilli</taxon>
        <taxon>Bacillales</taxon>
        <taxon>Paenibacillaceae</taxon>
        <taxon>Paenibacillus</taxon>
    </lineage>
</organism>
<dbReference type="InterPro" id="IPR036281">
    <property type="entry name" value="SinR/SinI_dimer_dom_sf"/>
</dbReference>